<dbReference type="AlphaFoldDB" id="S9PSF7"/>
<dbReference type="GO" id="GO:0031931">
    <property type="term" value="C:TORC1 complex"/>
    <property type="evidence" value="ECO:0007669"/>
    <property type="project" value="InterPro"/>
</dbReference>
<dbReference type="GO" id="GO:0034080">
    <property type="term" value="P:CENP-A containing chromatin assembly"/>
    <property type="evidence" value="ECO:0007669"/>
    <property type="project" value="EnsemblFungi"/>
</dbReference>
<dbReference type="GO" id="GO:0045141">
    <property type="term" value="P:meiotic telomere clustering"/>
    <property type="evidence" value="ECO:0007669"/>
    <property type="project" value="EnsemblFungi"/>
</dbReference>
<dbReference type="VEuPathDB" id="FungiDB:SOCG_04763"/>
<gene>
    <name evidence="4" type="ORF">SOCG_04763</name>
</gene>
<dbReference type="GO" id="GO:0031934">
    <property type="term" value="C:mating-type region heterochromatin"/>
    <property type="evidence" value="ECO:0007669"/>
    <property type="project" value="EnsemblFungi"/>
</dbReference>
<dbReference type="SUPFAM" id="SSF50998">
    <property type="entry name" value="Quinoprotein alcohol dehydrogenase-like"/>
    <property type="match status" value="1"/>
</dbReference>
<dbReference type="SMART" id="SM00320">
    <property type="entry name" value="WD40"/>
    <property type="match status" value="6"/>
</dbReference>
<dbReference type="InterPro" id="IPR011047">
    <property type="entry name" value="Quinoprotein_ADH-like_sf"/>
</dbReference>
<dbReference type="eggNOG" id="ENOG502RZG9">
    <property type="taxonomic scope" value="Eukaryota"/>
</dbReference>
<dbReference type="HOGENOM" id="CLU_429036_0_0_1"/>
<feature type="repeat" description="WD" evidence="3">
    <location>
        <begin position="293"/>
        <end position="327"/>
    </location>
</feature>
<reference evidence="4 5" key="1">
    <citation type="journal article" date="2011" name="Science">
        <title>Comparative functional genomics of the fission yeasts.</title>
        <authorList>
            <person name="Rhind N."/>
            <person name="Chen Z."/>
            <person name="Yassour M."/>
            <person name="Thompson D.A."/>
            <person name="Haas B.J."/>
            <person name="Habib N."/>
            <person name="Wapinski I."/>
            <person name="Roy S."/>
            <person name="Lin M.F."/>
            <person name="Heiman D.I."/>
            <person name="Young S.K."/>
            <person name="Furuya K."/>
            <person name="Guo Y."/>
            <person name="Pidoux A."/>
            <person name="Chen H.M."/>
            <person name="Robbertse B."/>
            <person name="Goldberg J.M."/>
            <person name="Aoki K."/>
            <person name="Bayne E.H."/>
            <person name="Berlin A.M."/>
            <person name="Desjardins C.A."/>
            <person name="Dobbs E."/>
            <person name="Dukaj L."/>
            <person name="Fan L."/>
            <person name="FitzGerald M.G."/>
            <person name="French C."/>
            <person name="Gujja S."/>
            <person name="Hansen K."/>
            <person name="Keifenheim D."/>
            <person name="Levin J.Z."/>
            <person name="Mosher R.A."/>
            <person name="Mueller C.A."/>
            <person name="Pfiffner J."/>
            <person name="Priest M."/>
            <person name="Russ C."/>
            <person name="Smialowska A."/>
            <person name="Swoboda P."/>
            <person name="Sykes S.M."/>
            <person name="Vaughn M."/>
            <person name="Vengrova S."/>
            <person name="Yoder R."/>
            <person name="Zeng Q."/>
            <person name="Allshire R."/>
            <person name="Baulcombe D."/>
            <person name="Birren B.W."/>
            <person name="Brown W."/>
            <person name="Ekwall K."/>
            <person name="Kellis M."/>
            <person name="Leatherwood J."/>
            <person name="Levin H."/>
            <person name="Margalit H."/>
            <person name="Martienssen R."/>
            <person name="Nieduszynski C.A."/>
            <person name="Spatafora J.W."/>
            <person name="Friedman N."/>
            <person name="Dalgaard J.Z."/>
            <person name="Baumann P."/>
            <person name="Niki H."/>
            <person name="Regev A."/>
            <person name="Nusbaum C."/>
        </authorList>
    </citation>
    <scope>NUCLEOTIDE SEQUENCE [LARGE SCALE GENOMIC DNA]</scope>
    <source>
        <strain evidence="5">yFS286</strain>
    </source>
</reference>
<evidence type="ECO:0000313" key="5">
    <source>
        <dbReference type="Proteomes" id="UP000016088"/>
    </source>
</evidence>
<dbReference type="Gene3D" id="2.130.10.10">
    <property type="entry name" value="YVTN repeat-like/Quinoprotein amine dehydrogenase"/>
    <property type="match status" value="1"/>
</dbReference>
<dbReference type="GO" id="GO:0140720">
    <property type="term" value="C:subtelomeric heterochromatin"/>
    <property type="evidence" value="ECO:0007669"/>
    <property type="project" value="EnsemblFungi"/>
</dbReference>
<dbReference type="GO" id="GO:0031932">
    <property type="term" value="C:TORC2 complex"/>
    <property type="evidence" value="ECO:0007669"/>
    <property type="project" value="InterPro"/>
</dbReference>
<protein>
    <recommendedName>
        <fullName evidence="2">Target of rapamycin complex subunit LST8</fullName>
    </recommendedName>
</protein>
<keyword evidence="3" id="KW-0853">WD repeat</keyword>
<dbReference type="InterPro" id="IPR001005">
    <property type="entry name" value="SANT/Myb"/>
</dbReference>
<dbReference type="Pfam" id="PF00400">
    <property type="entry name" value="WD40"/>
    <property type="match status" value="2"/>
</dbReference>
<dbReference type="GO" id="GO:0031509">
    <property type="term" value="P:subtelomeric heterochromatin formation"/>
    <property type="evidence" value="ECO:0007669"/>
    <property type="project" value="EnsemblFungi"/>
</dbReference>
<dbReference type="GO" id="GO:0140727">
    <property type="term" value="P:siRNA-mediated pericentric heterochromatin formation"/>
    <property type="evidence" value="ECO:0007669"/>
    <property type="project" value="EnsemblFungi"/>
</dbReference>
<dbReference type="GO" id="GO:0030466">
    <property type="term" value="P:silent mating-type cassette heterochromatin formation"/>
    <property type="evidence" value="ECO:0007669"/>
    <property type="project" value="EnsemblFungi"/>
</dbReference>
<comment type="similarity">
    <text evidence="1">Belongs to the WD repeat LST8 family.</text>
</comment>
<evidence type="ECO:0000313" key="4">
    <source>
        <dbReference type="EMBL" id="EPX70443.1"/>
    </source>
</evidence>
<dbReference type="OMA" id="TKMIHFD"/>
<dbReference type="CDD" id="cd00167">
    <property type="entry name" value="SANT"/>
    <property type="match status" value="1"/>
</dbReference>
<dbReference type="PROSITE" id="PS50082">
    <property type="entry name" value="WD_REPEATS_2"/>
    <property type="match status" value="2"/>
</dbReference>
<dbReference type="GO" id="GO:0032956">
    <property type="term" value="P:regulation of actin cytoskeleton organization"/>
    <property type="evidence" value="ECO:0007669"/>
    <property type="project" value="TreeGrafter"/>
</dbReference>
<accession>S9PSF7</accession>
<dbReference type="GeneID" id="25033725"/>
<dbReference type="GO" id="GO:0043494">
    <property type="term" value="C:CLRC complex"/>
    <property type="evidence" value="ECO:0007669"/>
    <property type="project" value="EnsemblFungi"/>
</dbReference>
<keyword evidence="5" id="KW-1185">Reference proteome</keyword>
<dbReference type="PROSITE" id="PS50294">
    <property type="entry name" value="WD_REPEATS_REGION"/>
    <property type="match status" value="1"/>
</dbReference>
<evidence type="ECO:0000256" key="3">
    <source>
        <dbReference type="PROSITE-ProRule" id="PRU00221"/>
    </source>
</evidence>
<dbReference type="GO" id="GO:0005721">
    <property type="term" value="C:pericentric heterochromatin"/>
    <property type="evidence" value="ECO:0007669"/>
    <property type="project" value="EnsemblFungi"/>
</dbReference>
<dbReference type="Proteomes" id="UP000016088">
    <property type="component" value="Unassembled WGS sequence"/>
</dbReference>
<dbReference type="EMBL" id="KE503208">
    <property type="protein sequence ID" value="EPX70443.1"/>
    <property type="molecule type" value="Genomic_DNA"/>
</dbReference>
<dbReference type="InterPro" id="IPR001680">
    <property type="entry name" value="WD40_rpt"/>
</dbReference>
<dbReference type="PANTHER" id="PTHR19842">
    <property type="entry name" value="G BETA-LIKE PROTEIN GBL"/>
    <property type="match status" value="1"/>
</dbReference>
<dbReference type="PANTHER" id="PTHR19842:SF0">
    <property type="entry name" value="TARGET OF RAPAMYCIN COMPLEX SUBUNIT LST8"/>
    <property type="match status" value="1"/>
</dbReference>
<feature type="repeat" description="WD" evidence="3">
    <location>
        <begin position="547"/>
        <end position="581"/>
    </location>
</feature>
<dbReference type="GO" id="GO:0031929">
    <property type="term" value="P:TOR signaling"/>
    <property type="evidence" value="ECO:0007669"/>
    <property type="project" value="InterPro"/>
</dbReference>
<dbReference type="RefSeq" id="XP_013020809.1">
    <property type="nucleotide sequence ID" value="XM_013165355.1"/>
</dbReference>
<dbReference type="InterPro" id="IPR037588">
    <property type="entry name" value="MLST8"/>
</dbReference>
<organism evidence="4 5">
    <name type="scientific">Schizosaccharomyces octosporus (strain yFS286)</name>
    <name type="common">Fission yeast</name>
    <name type="synonym">Octosporomyces octosporus</name>
    <dbReference type="NCBI Taxonomy" id="483514"/>
    <lineage>
        <taxon>Eukaryota</taxon>
        <taxon>Fungi</taxon>
        <taxon>Dikarya</taxon>
        <taxon>Ascomycota</taxon>
        <taxon>Taphrinomycotina</taxon>
        <taxon>Schizosaccharomycetes</taxon>
        <taxon>Schizosaccharomycetales</taxon>
        <taxon>Schizosaccharomycetaceae</taxon>
        <taxon>Schizosaccharomyces</taxon>
    </lineage>
</organism>
<dbReference type="InterPro" id="IPR015943">
    <property type="entry name" value="WD40/YVTN_repeat-like_dom_sf"/>
</dbReference>
<sequence length="635" mass="71835">MNEAVPSIKRQKTLLNSKNELSLNSDSDDETSYDNLEDGFELYDPFDQVQIPRDRISRPIKMTISKKEQESVDADEDLRLRLSSGTYYAKSRPYLSKKARENLDLLYNAPKTLLESTILHVDFTPQECQILQEMTMKYGPVNTVRFHDAFPFNISPKIPGRTYEDCQKFEADCPNLIPVADYGALQLKKRERDCFFPKYFENLHDAKLSHFYRGNCLNLIQSETILFMTPWKYFNETSGDTVCVDFNPLFGKFAFGSTAQDGAYNRVGNLWLGDYQWDTVQALEGHYKINCYGENEFSTISDLCFSRNGQFLYTGAFDNTVKVWGMEGNLCGIFNEPTDRIHKLSLSKDNVLAVACKNGLGYMLQIDEVSGSILSSQKLAYPKALKKRYSASLIEYSSSHNDSSSRVVVGYDSFHLSDSRGCLALFDAINGDFIQRFNTTDEAFTSLYMHPSNIGFVASSNSSQSGKVYYIDTRIYQPAIVFNTSQRDINHATISNSGFLVSSSGTDNQTFVWDSRKPNKILNVLKHGQTKMIHFDDANQEEVDAGVTMAQWVPNGSLFVTGGSDGFVKVWDLRFNEPFIQNFAELDFAITHGVFSPDTTKLSVCCNGGDVYMYNIGNDNHNEFGGFTFKEHSIN</sequence>
<proteinExistence type="inferred from homology"/>
<name>S9PSF7_SCHOY</name>
<evidence type="ECO:0000256" key="1">
    <source>
        <dbReference type="ARBA" id="ARBA00009890"/>
    </source>
</evidence>
<evidence type="ECO:0000256" key="2">
    <source>
        <dbReference type="ARBA" id="ARBA00018867"/>
    </source>
</evidence>
<dbReference type="OrthoDB" id="10248252at2759"/>